<dbReference type="Gene3D" id="3.10.180.10">
    <property type="entry name" value="2,3-Dihydroxybiphenyl 1,2-Dioxygenase, domain 1"/>
    <property type="match status" value="1"/>
</dbReference>
<dbReference type="InterPro" id="IPR029068">
    <property type="entry name" value="Glyas_Bleomycin-R_OHBP_Dase"/>
</dbReference>
<evidence type="ECO:0000259" key="1">
    <source>
        <dbReference type="PROSITE" id="PS51819"/>
    </source>
</evidence>
<reference evidence="2 3" key="1">
    <citation type="journal article" date="2019" name="Int. J. Syst. Evol. Microbiol.">
        <title>The Global Catalogue of Microorganisms (GCM) 10K type strain sequencing project: providing services to taxonomists for standard genome sequencing and annotation.</title>
        <authorList>
            <consortium name="The Broad Institute Genomics Platform"/>
            <consortium name="The Broad Institute Genome Sequencing Center for Infectious Disease"/>
            <person name="Wu L."/>
            <person name="Ma J."/>
        </authorList>
    </citation>
    <scope>NUCLEOTIDE SEQUENCE [LARGE SCALE GENOMIC DNA]</scope>
    <source>
        <strain evidence="2 3">JCM 14942</strain>
    </source>
</reference>
<protein>
    <submittedName>
        <fullName evidence="2">VOC family protein</fullName>
    </submittedName>
</protein>
<dbReference type="InterPro" id="IPR037523">
    <property type="entry name" value="VOC_core"/>
</dbReference>
<dbReference type="Pfam" id="PF00903">
    <property type="entry name" value="Glyoxalase"/>
    <property type="match status" value="1"/>
</dbReference>
<gene>
    <name evidence="2" type="ORF">GCM10009788_23330</name>
</gene>
<proteinExistence type="predicted"/>
<comment type="caution">
    <text evidence="2">The sequence shown here is derived from an EMBL/GenBank/DDBJ whole genome shotgun (WGS) entry which is preliminary data.</text>
</comment>
<dbReference type="EMBL" id="BAAAOR010000016">
    <property type="protein sequence ID" value="GAA1518615.1"/>
    <property type="molecule type" value="Genomic_DNA"/>
</dbReference>
<dbReference type="InterPro" id="IPR004360">
    <property type="entry name" value="Glyas_Fos-R_dOase_dom"/>
</dbReference>
<name>A0ABN2AGP6_9ACTN</name>
<dbReference type="PROSITE" id="PS51819">
    <property type="entry name" value="VOC"/>
    <property type="match status" value="1"/>
</dbReference>
<evidence type="ECO:0000313" key="2">
    <source>
        <dbReference type="EMBL" id="GAA1518615.1"/>
    </source>
</evidence>
<accession>A0ABN2AGP6</accession>
<sequence>MTETAARPVVRAPRPDRLAHVVLRTRHLTPMVDWWREVLQAEVVFRNDFIAFLTFDEEHHRIAIVQPPEVGEPVVAGSGLDHIAFTYATLGDLVATYERLLAAGVPPTWVVNHGPTLSAYYSDPDGNQAELQIDRFATNEEATAFLASPAFARHPVGHRVDLADLARRYHEGEDPAVLTAYKYDHENR</sequence>
<dbReference type="RefSeq" id="WP_141005719.1">
    <property type="nucleotide sequence ID" value="NZ_BAAAOR010000016.1"/>
</dbReference>
<dbReference type="Proteomes" id="UP001500842">
    <property type="component" value="Unassembled WGS sequence"/>
</dbReference>
<keyword evidence="3" id="KW-1185">Reference proteome</keyword>
<feature type="domain" description="VOC" evidence="1">
    <location>
        <begin position="17"/>
        <end position="134"/>
    </location>
</feature>
<organism evidence="2 3">
    <name type="scientific">Nocardioides humi</name>
    <dbReference type="NCBI Taxonomy" id="449461"/>
    <lineage>
        <taxon>Bacteria</taxon>
        <taxon>Bacillati</taxon>
        <taxon>Actinomycetota</taxon>
        <taxon>Actinomycetes</taxon>
        <taxon>Propionibacteriales</taxon>
        <taxon>Nocardioidaceae</taxon>
        <taxon>Nocardioides</taxon>
    </lineage>
</organism>
<dbReference type="SUPFAM" id="SSF54593">
    <property type="entry name" value="Glyoxalase/Bleomycin resistance protein/Dihydroxybiphenyl dioxygenase"/>
    <property type="match status" value="1"/>
</dbReference>
<evidence type="ECO:0000313" key="3">
    <source>
        <dbReference type="Proteomes" id="UP001500842"/>
    </source>
</evidence>